<comment type="function">
    <text evidence="1 7">Has a glutathione-disulfide oxidoreductase activity in the presence of NADPH and glutathione reductase. Reduces low molecular weight disulfides and proteins.</text>
</comment>
<dbReference type="Pfam" id="PF00462">
    <property type="entry name" value="Glutaredoxin"/>
    <property type="match status" value="1"/>
</dbReference>
<dbReference type="GO" id="GO:0015038">
    <property type="term" value="F:glutathione disulfide oxidoreductase activity"/>
    <property type="evidence" value="ECO:0007669"/>
    <property type="project" value="UniProtKB-UniRule"/>
</dbReference>
<dbReference type="STRING" id="670155.SAMN04488001_1828"/>
<dbReference type="AlphaFoldDB" id="A0A1H2WFY2"/>
<dbReference type="PROSITE" id="PS51354">
    <property type="entry name" value="GLUTAREDOXIN_2"/>
    <property type="match status" value="1"/>
</dbReference>
<keyword evidence="5" id="KW-1015">Disulfide bond</keyword>
<organism evidence="9 10">
    <name type="scientific">Litoreibacter albidus</name>
    <dbReference type="NCBI Taxonomy" id="670155"/>
    <lineage>
        <taxon>Bacteria</taxon>
        <taxon>Pseudomonadati</taxon>
        <taxon>Pseudomonadota</taxon>
        <taxon>Alphaproteobacteria</taxon>
        <taxon>Rhodobacterales</taxon>
        <taxon>Roseobacteraceae</taxon>
        <taxon>Litoreibacter</taxon>
    </lineage>
</organism>
<dbReference type="InterPro" id="IPR014025">
    <property type="entry name" value="Glutaredoxin_subgr"/>
</dbReference>
<dbReference type="InterPro" id="IPR036249">
    <property type="entry name" value="Thioredoxin-like_sf"/>
</dbReference>
<evidence type="ECO:0000259" key="8">
    <source>
        <dbReference type="Pfam" id="PF00462"/>
    </source>
</evidence>
<dbReference type="SUPFAM" id="SSF52833">
    <property type="entry name" value="Thioredoxin-like"/>
    <property type="match status" value="1"/>
</dbReference>
<keyword evidence="6 7" id="KW-0676">Redox-active center</keyword>
<evidence type="ECO:0000256" key="1">
    <source>
        <dbReference type="ARBA" id="ARBA00002549"/>
    </source>
</evidence>
<keyword evidence="10" id="KW-1185">Reference proteome</keyword>
<dbReference type="GO" id="GO:0045454">
    <property type="term" value="P:cell redox homeostasis"/>
    <property type="evidence" value="ECO:0007669"/>
    <property type="project" value="InterPro"/>
</dbReference>
<proteinExistence type="inferred from homology"/>
<dbReference type="InterPro" id="IPR002109">
    <property type="entry name" value="Glutaredoxin"/>
</dbReference>
<dbReference type="GO" id="GO:0015035">
    <property type="term" value="F:protein-disulfide reductase activity"/>
    <property type="evidence" value="ECO:0007669"/>
    <property type="project" value="TreeGrafter"/>
</dbReference>
<feature type="domain" description="Glutaredoxin" evidence="8">
    <location>
        <begin position="4"/>
        <end position="64"/>
    </location>
</feature>
<comment type="similarity">
    <text evidence="2 7">Belongs to the glutaredoxin family.</text>
</comment>
<evidence type="ECO:0000256" key="3">
    <source>
        <dbReference type="ARBA" id="ARBA00022448"/>
    </source>
</evidence>
<dbReference type="CDD" id="cd03418">
    <property type="entry name" value="GRX_GRXb_1_3_like"/>
    <property type="match status" value="1"/>
</dbReference>
<reference evidence="10" key="1">
    <citation type="submission" date="2016-10" db="EMBL/GenBank/DDBJ databases">
        <authorList>
            <person name="Varghese N."/>
            <person name="Submissions S."/>
        </authorList>
    </citation>
    <scope>NUCLEOTIDE SEQUENCE [LARGE SCALE GENOMIC DNA]</scope>
    <source>
        <strain evidence="10">DSM 26922</strain>
    </source>
</reference>
<evidence type="ECO:0000256" key="6">
    <source>
        <dbReference type="ARBA" id="ARBA00023284"/>
    </source>
</evidence>
<evidence type="ECO:0000313" key="10">
    <source>
        <dbReference type="Proteomes" id="UP000199441"/>
    </source>
</evidence>
<evidence type="ECO:0000256" key="4">
    <source>
        <dbReference type="ARBA" id="ARBA00022982"/>
    </source>
</evidence>
<dbReference type="EMBL" id="FNOI01000002">
    <property type="protein sequence ID" value="SDW79445.1"/>
    <property type="molecule type" value="Genomic_DNA"/>
</dbReference>
<dbReference type="RefSeq" id="WP_089946596.1">
    <property type="nucleotide sequence ID" value="NZ_FNOI01000002.1"/>
</dbReference>
<keyword evidence="3 7" id="KW-0813">Transport</keyword>
<dbReference type="NCBIfam" id="TIGR02181">
    <property type="entry name" value="GRX_bact"/>
    <property type="match status" value="1"/>
</dbReference>
<keyword evidence="4 7" id="KW-0249">Electron transport</keyword>
<evidence type="ECO:0000313" key="9">
    <source>
        <dbReference type="EMBL" id="SDW79445.1"/>
    </source>
</evidence>
<dbReference type="InterPro" id="IPR011900">
    <property type="entry name" value="GRX_bact"/>
</dbReference>
<protein>
    <recommendedName>
        <fullName evidence="7">Glutaredoxin</fullName>
    </recommendedName>
</protein>
<dbReference type="Proteomes" id="UP000199441">
    <property type="component" value="Unassembled WGS sequence"/>
</dbReference>
<gene>
    <name evidence="9" type="ORF">SAMN04488001_1828</name>
</gene>
<evidence type="ECO:0000256" key="7">
    <source>
        <dbReference type="RuleBase" id="RU364065"/>
    </source>
</evidence>
<keyword evidence="7" id="KW-0963">Cytoplasm</keyword>
<dbReference type="PANTHER" id="PTHR46679">
    <property type="match status" value="1"/>
</dbReference>
<dbReference type="PRINTS" id="PR00160">
    <property type="entry name" value="GLUTAREDOXIN"/>
</dbReference>
<evidence type="ECO:0000256" key="5">
    <source>
        <dbReference type="ARBA" id="ARBA00023157"/>
    </source>
</evidence>
<dbReference type="OrthoDB" id="9814618at2"/>
<dbReference type="Gene3D" id="3.40.30.10">
    <property type="entry name" value="Glutaredoxin"/>
    <property type="match status" value="1"/>
</dbReference>
<name>A0A1H2WFY2_9RHOB</name>
<accession>A0A1H2WFY2</accession>
<dbReference type="PANTHER" id="PTHR46679:SF1">
    <property type="entry name" value="GLUTAREDOXIN-2, MITOCHONDRIAL"/>
    <property type="match status" value="1"/>
</dbReference>
<sequence>MATVEIYTSATCGYCHAAKRLLAQKGVSYDETDVSRDSGKKAAMIQRANGGRTVPQIFINDKHVGGYDDLNALDRAGKLDALLK</sequence>
<evidence type="ECO:0000256" key="2">
    <source>
        <dbReference type="ARBA" id="ARBA00007787"/>
    </source>
</evidence>